<name>A0A930Y5I5_9PAST</name>
<dbReference type="EMBL" id="JADION010000048">
    <property type="protein sequence ID" value="MBF4103055.1"/>
    <property type="molecule type" value="Genomic_DNA"/>
</dbReference>
<dbReference type="AlphaFoldDB" id="A0A930Y5I5"/>
<comment type="caution">
    <text evidence="1">The sequence shown here is derived from an EMBL/GenBank/DDBJ whole genome shotgun (WGS) entry which is preliminary data.</text>
</comment>
<sequence>MTLPDGVKDGVNVKELSDGIKVKVTLPKGTQEGDTVILTVKQMTV</sequence>
<protein>
    <submittedName>
        <fullName evidence="1">Uncharacterized protein</fullName>
    </submittedName>
</protein>
<gene>
    <name evidence="1" type="ORF">INT80_13605</name>
</gene>
<accession>A0A930Y5I5</accession>
<proteinExistence type="predicted"/>
<organism evidence="1">
    <name type="scientific">Gallibacterium anatis</name>
    <dbReference type="NCBI Taxonomy" id="750"/>
    <lineage>
        <taxon>Bacteria</taxon>
        <taxon>Pseudomonadati</taxon>
        <taxon>Pseudomonadota</taxon>
        <taxon>Gammaproteobacteria</taxon>
        <taxon>Pasteurellales</taxon>
        <taxon>Pasteurellaceae</taxon>
        <taxon>Gallibacterium</taxon>
    </lineage>
</organism>
<evidence type="ECO:0000313" key="1">
    <source>
        <dbReference type="EMBL" id="MBF4103055.1"/>
    </source>
</evidence>
<reference evidence="1" key="1">
    <citation type="submission" date="2020-11" db="EMBL/GenBank/DDBJ databases">
        <title>Gallibacterium anatis 1637, full genome, WGS.</title>
        <authorList>
            <person name="Laishevtcev A.I."/>
            <person name="Yakimova E.A."/>
            <person name="Petkovich D."/>
            <person name="Stepanova T.V."/>
            <person name="Kalendr R.S."/>
            <person name="Rubalsky E.O."/>
            <person name="Zulkarneev E.R."/>
            <person name="Aleshkin A.V."/>
        </authorList>
    </citation>
    <scope>NUCLEOTIDE SEQUENCE</scope>
    <source>
        <strain evidence="1">1637</strain>
    </source>
</reference>